<dbReference type="OrthoDB" id="7275835at2"/>
<dbReference type="PROSITE" id="PS51257">
    <property type="entry name" value="PROKAR_LIPOPROTEIN"/>
    <property type="match status" value="1"/>
</dbReference>
<feature type="chain" id="PRO_5016263093" evidence="1">
    <location>
        <begin position="21"/>
        <end position="193"/>
    </location>
</feature>
<keyword evidence="1" id="KW-0732">Signal</keyword>
<protein>
    <submittedName>
        <fullName evidence="2">Uncharacterized protein</fullName>
    </submittedName>
</protein>
<proteinExistence type="predicted"/>
<dbReference type="RefSeq" id="WP_110570018.1">
    <property type="nucleotide sequence ID" value="NZ_CP137147.1"/>
</dbReference>
<reference evidence="2 3" key="1">
    <citation type="submission" date="2017-07" db="EMBL/GenBank/DDBJ databases">
        <title>A draft genome sequence of Komagataeibacter sucrofermentans LMG 18788.</title>
        <authorList>
            <person name="Skraban J."/>
            <person name="Cleenwerck I."/>
            <person name="Vandamme P."/>
            <person name="Trcek J."/>
        </authorList>
    </citation>
    <scope>NUCLEOTIDE SEQUENCE [LARGE SCALE GENOMIC DNA]</scope>
    <source>
        <strain evidence="2 3">LMG 18788</strain>
    </source>
</reference>
<dbReference type="AlphaFoldDB" id="A0A318QK09"/>
<evidence type="ECO:0000313" key="3">
    <source>
        <dbReference type="Proteomes" id="UP000247814"/>
    </source>
</evidence>
<evidence type="ECO:0000313" key="2">
    <source>
        <dbReference type="EMBL" id="PYD77821.1"/>
    </source>
</evidence>
<comment type="caution">
    <text evidence="2">The sequence shown here is derived from an EMBL/GenBank/DDBJ whole genome shotgun (WGS) entry which is preliminary data.</text>
</comment>
<dbReference type="Proteomes" id="UP000247814">
    <property type="component" value="Unassembled WGS sequence"/>
</dbReference>
<dbReference type="EMBL" id="NKUA01000024">
    <property type="protein sequence ID" value="PYD77821.1"/>
    <property type="molecule type" value="Genomic_DNA"/>
</dbReference>
<evidence type="ECO:0000256" key="1">
    <source>
        <dbReference type="SAM" id="SignalP"/>
    </source>
</evidence>
<feature type="signal peptide" evidence="1">
    <location>
        <begin position="1"/>
        <end position="20"/>
    </location>
</feature>
<name>A0A318QK09_9PROT</name>
<organism evidence="2 3">
    <name type="scientific">Komagataeibacter sucrofermentans</name>
    <dbReference type="NCBI Taxonomy" id="1053551"/>
    <lineage>
        <taxon>Bacteria</taxon>
        <taxon>Pseudomonadati</taxon>
        <taxon>Pseudomonadota</taxon>
        <taxon>Alphaproteobacteria</taxon>
        <taxon>Acetobacterales</taxon>
        <taxon>Acetobacteraceae</taxon>
        <taxon>Komagataeibacter</taxon>
    </lineage>
</organism>
<keyword evidence="3" id="KW-1185">Reference proteome</keyword>
<sequence length="193" mass="19674">MNLMLSRRCVLHMGAGTLTAGMLAGCTLTRTGKITTITLNVAEVTDYGNAIVSFANTAISLSFVTAAMGPANVALANTVIAALKEALDAFQTAAGSSASVSYNSTSIRTAFDSIVSNIGQINTLVIAVITGMASDLSGSVVSEARTAANAASTLISLLRAMVDMTTRHRTIGTTLTAQEAIGQITVFVATHGA</sequence>
<gene>
    <name evidence="2" type="ORF">CFR77_13650</name>
</gene>
<accession>A0A318QK09</accession>